<dbReference type="FunFam" id="3.30.70.270:FF:000001">
    <property type="entry name" value="Diguanylate cyclase domain protein"/>
    <property type="match status" value="1"/>
</dbReference>
<evidence type="ECO:0000256" key="2">
    <source>
        <dbReference type="ARBA" id="ARBA00012528"/>
    </source>
</evidence>
<dbReference type="Proteomes" id="UP000199495">
    <property type="component" value="Unassembled WGS sequence"/>
</dbReference>
<feature type="transmembrane region" description="Helical" evidence="8">
    <location>
        <begin position="45"/>
        <end position="67"/>
    </location>
</feature>
<dbReference type="InterPro" id="IPR035965">
    <property type="entry name" value="PAS-like_dom_sf"/>
</dbReference>
<protein>
    <recommendedName>
        <fullName evidence="2">diguanylate cyclase</fullName>
        <ecNumber evidence="2">2.7.7.65</ecNumber>
    </recommendedName>
</protein>
<dbReference type="SMART" id="SM00267">
    <property type="entry name" value="GGDEF"/>
    <property type="match status" value="1"/>
</dbReference>
<dbReference type="Gene3D" id="3.30.70.270">
    <property type="match status" value="1"/>
</dbReference>
<feature type="transmembrane region" description="Helical" evidence="8">
    <location>
        <begin position="142"/>
        <end position="162"/>
    </location>
</feature>
<dbReference type="GO" id="GO:1902201">
    <property type="term" value="P:negative regulation of bacterial-type flagellum-dependent cell motility"/>
    <property type="evidence" value="ECO:0007669"/>
    <property type="project" value="TreeGrafter"/>
</dbReference>
<dbReference type="Pfam" id="PF12860">
    <property type="entry name" value="PAS_7"/>
    <property type="match status" value="1"/>
</dbReference>
<dbReference type="OrthoDB" id="9812260at2"/>
<dbReference type="InterPro" id="IPR050469">
    <property type="entry name" value="Diguanylate_Cyclase"/>
</dbReference>
<reference evidence="11 12" key="1">
    <citation type="submission" date="2016-10" db="EMBL/GenBank/DDBJ databases">
        <authorList>
            <person name="de Groot N.N."/>
        </authorList>
    </citation>
    <scope>NUCLEOTIDE SEQUENCE [LARGE SCALE GENOMIC DNA]</scope>
    <source>
        <strain evidence="11 12">CGMCC 1.10267</strain>
    </source>
</reference>
<dbReference type="InterPro" id="IPR013656">
    <property type="entry name" value="PAS_4"/>
</dbReference>
<evidence type="ECO:0000256" key="3">
    <source>
        <dbReference type="ARBA" id="ARBA00022475"/>
    </source>
</evidence>
<dbReference type="InterPro" id="IPR011620">
    <property type="entry name" value="Sig_transdc_His_kinase_LytS_TM"/>
</dbReference>
<organism evidence="11 12">
    <name type="scientific">Pelagibacterium luteolum</name>
    <dbReference type="NCBI Taxonomy" id="440168"/>
    <lineage>
        <taxon>Bacteria</taxon>
        <taxon>Pseudomonadati</taxon>
        <taxon>Pseudomonadota</taxon>
        <taxon>Alphaproteobacteria</taxon>
        <taxon>Hyphomicrobiales</taxon>
        <taxon>Devosiaceae</taxon>
        <taxon>Pelagibacterium</taxon>
    </lineage>
</organism>
<dbReference type="InterPro" id="IPR000014">
    <property type="entry name" value="PAS"/>
</dbReference>
<dbReference type="SUPFAM" id="SSF55785">
    <property type="entry name" value="PYP-like sensor domain (PAS domain)"/>
    <property type="match status" value="2"/>
</dbReference>
<dbReference type="InterPro" id="IPR000160">
    <property type="entry name" value="GGDEF_dom"/>
</dbReference>
<evidence type="ECO:0000256" key="1">
    <source>
        <dbReference type="ARBA" id="ARBA00004651"/>
    </source>
</evidence>
<gene>
    <name evidence="11" type="ORF">SAMN04487974_10255</name>
</gene>
<dbReference type="EMBL" id="FNCS01000002">
    <property type="protein sequence ID" value="SDG33397.1"/>
    <property type="molecule type" value="Genomic_DNA"/>
</dbReference>
<dbReference type="PROSITE" id="PS50887">
    <property type="entry name" value="GGDEF"/>
    <property type="match status" value="1"/>
</dbReference>
<dbReference type="GO" id="GO:0005886">
    <property type="term" value="C:plasma membrane"/>
    <property type="evidence" value="ECO:0007669"/>
    <property type="project" value="UniProtKB-SubCell"/>
</dbReference>
<dbReference type="CDD" id="cd01949">
    <property type="entry name" value="GGDEF"/>
    <property type="match status" value="1"/>
</dbReference>
<dbReference type="NCBIfam" id="TIGR00254">
    <property type="entry name" value="GGDEF"/>
    <property type="match status" value="1"/>
</dbReference>
<feature type="domain" description="PAC" evidence="9">
    <location>
        <begin position="277"/>
        <end position="329"/>
    </location>
</feature>
<feature type="transmembrane region" description="Helical" evidence="8">
    <location>
        <begin position="113"/>
        <end position="130"/>
    </location>
</feature>
<evidence type="ECO:0000256" key="7">
    <source>
        <dbReference type="ARBA" id="ARBA00034247"/>
    </source>
</evidence>
<evidence type="ECO:0000313" key="12">
    <source>
        <dbReference type="Proteomes" id="UP000199495"/>
    </source>
</evidence>
<name>A0A1G7TDE9_9HYPH</name>
<dbReference type="Pfam" id="PF00990">
    <property type="entry name" value="GGDEF"/>
    <property type="match status" value="1"/>
</dbReference>
<comment type="catalytic activity">
    <reaction evidence="7">
        <text>2 GTP = 3',3'-c-di-GMP + 2 diphosphate</text>
        <dbReference type="Rhea" id="RHEA:24898"/>
        <dbReference type="ChEBI" id="CHEBI:33019"/>
        <dbReference type="ChEBI" id="CHEBI:37565"/>
        <dbReference type="ChEBI" id="CHEBI:58805"/>
        <dbReference type="EC" id="2.7.7.65"/>
    </reaction>
</comment>
<dbReference type="Pfam" id="PF07694">
    <property type="entry name" value="5TM-5TMR_LYT"/>
    <property type="match status" value="1"/>
</dbReference>
<evidence type="ECO:0000259" key="9">
    <source>
        <dbReference type="PROSITE" id="PS50113"/>
    </source>
</evidence>
<sequence>MALCKDLEKRVTATWHELVANLAVVALFAAIWFQLTDWLDDQPRALRKLAVGGLAGVGAIGTMFMAVEVAPGVFFDLRAGIISVAAFFAGPVSGIIAAAIAITYRVLEGGSGVYAGVFYISAAVLIGWAMRVGARSPTPSSIWLVNLALATSVVVLATALLLRTSVDDAVIREFMPPTTLLSFVATLIMGLAIRKGRMVVRERRILAAALAQTPEFIYVKDASSRFIAANHAVARHNGFTDPRQMIGLTDRDITDKEHADRLLAQEQQIIETGQPTLDVEEEEVDDYGEKRCFRSSKVPVRDRDGHVMGLAGVTVETTHLKRLETELIESRDRLSLALSEMSDGLAVFDSMGYLVFCNEQYRSNFPLSAHVRVPGVHVNEILRECARTGEQVDVPQDDVEGWAERVGSLLRIPNVVTVELFDGRFVQIRNRPAPNDSSIVMVTDVTDLKLAEKALIEANADLSRQASTDALTGLANRRVFDETLARDMARCGRAGTPLSLILLDVDHFKRYNDTYGHQAGDECLVMVADAIKGGLHRPADLAARYGGEEFAVILPETDSEGAAAVAERIRQAITAASIVRIGSIGTRITASLGVAEYNLDTALATPADLIRDADAALYAAKTNGRDRVVVDKVDNPRHRLVVNNKPGG</sequence>
<evidence type="ECO:0000259" key="10">
    <source>
        <dbReference type="PROSITE" id="PS50887"/>
    </source>
</evidence>
<evidence type="ECO:0000256" key="5">
    <source>
        <dbReference type="ARBA" id="ARBA00022989"/>
    </source>
</evidence>
<dbReference type="InterPro" id="IPR029787">
    <property type="entry name" value="Nucleotide_cyclase"/>
</dbReference>
<keyword evidence="5 8" id="KW-1133">Transmembrane helix</keyword>
<proteinExistence type="predicted"/>
<dbReference type="NCBIfam" id="TIGR00229">
    <property type="entry name" value="sensory_box"/>
    <property type="match status" value="1"/>
</dbReference>
<dbReference type="PROSITE" id="PS50113">
    <property type="entry name" value="PAC"/>
    <property type="match status" value="1"/>
</dbReference>
<dbReference type="InterPro" id="IPR043128">
    <property type="entry name" value="Rev_trsase/Diguanyl_cyclase"/>
</dbReference>
<evidence type="ECO:0000256" key="4">
    <source>
        <dbReference type="ARBA" id="ARBA00022692"/>
    </source>
</evidence>
<feature type="transmembrane region" description="Helical" evidence="8">
    <location>
        <begin position="174"/>
        <end position="193"/>
    </location>
</feature>
<evidence type="ECO:0000256" key="6">
    <source>
        <dbReference type="ARBA" id="ARBA00023136"/>
    </source>
</evidence>
<dbReference type="InterPro" id="IPR000700">
    <property type="entry name" value="PAS-assoc_C"/>
</dbReference>
<evidence type="ECO:0000256" key="8">
    <source>
        <dbReference type="SAM" id="Phobius"/>
    </source>
</evidence>
<feature type="transmembrane region" description="Helical" evidence="8">
    <location>
        <begin position="12"/>
        <end position="33"/>
    </location>
</feature>
<dbReference type="GO" id="GO:0043709">
    <property type="term" value="P:cell adhesion involved in single-species biofilm formation"/>
    <property type="evidence" value="ECO:0007669"/>
    <property type="project" value="TreeGrafter"/>
</dbReference>
<dbReference type="Gene3D" id="3.30.450.20">
    <property type="entry name" value="PAS domain"/>
    <property type="match status" value="2"/>
</dbReference>
<accession>A0A1G7TDE9</accession>
<keyword evidence="12" id="KW-1185">Reference proteome</keyword>
<dbReference type="STRING" id="440168.SAMN04487974_10255"/>
<dbReference type="GO" id="GO:0071555">
    <property type="term" value="P:cell wall organization"/>
    <property type="evidence" value="ECO:0007669"/>
    <property type="project" value="InterPro"/>
</dbReference>
<dbReference type="GO" id="GO:0000155">
    <property type="term" value="F:phosphorelay sensor kinase activity"/>
    <property type="evidence" value="ECO:0007669"/>
    <property type="project" value="InterPro"/>
</dbReference>
<dbReference type="CDD" id="cd00130">
    <property type="entry name" value="PAS"/>
    <property type="match status" value="1"/>
</dbReference>
<feature type="domain" description="GGDEF" evidence="10">
    <location>
        <begin position="496"/>
        <end position="633"/>
    </location>
</feature>
<dbReference type="SMART" id="SM00091">
    <property type="entry name" value="PAS"/>
    <property type="match status" value="2"/>
</dbReference>
<dbReference type="PANTHER" id="PTHR45138">
    <property type="entry name" value="REGULATORY COMPONENTS OF SENSORY TRANSDUCTION SYSTEM"/>
    <property type="match status" value="1"/>
</dbReference>
<dbReference type="SUPFAM" id="SSF55073">
    <property type="entry name" value="Nucleotide cyclase"/>
    <property type="match status" value="1"/>
</dbReference>
<feature type="transmembrane region" description="Helical" evidence="8">
    <location>
        <begin position="79"/>
        <end position="107"/>
    </location>
</feature>
<dbReference type="PANTHER" id="PTHR45138:SF9">
    <property type="entry name" value="DIGUANYLATE CYCLASE DGCM-RELATED"/>
    <property type="match status" value="1"/>
</dbReference>
<keyword evidence="3" id="KW-1003">Cell membrane</keyword>
<dbReference type="GO" id="GO:0052621">
    <property type="term" value="F:diguanylate cyclase activity"/>
    <property type="evidence" value="ECO:0007669"/>
    <property type="project" value="UniProtKB-EC"/>
</dbReference>
<dbReference type="EC" id="2.7.7.65" evidence="2"/>
<dbReference type="AlphaFoldDB" id="A0A1G7TDE9"/>
<evidence type="ECO:0000313" key="11">
    <source>
        <dbReference type="EMBL" id="SDG33397.1"/>
    </source>
</evidence>
<keyword evidence="6 8" id="KW-0472">Membrane</keyword>
<keyword evidence="4 8" id="KW-0812">Transmembrane</keyword>
<dbReference type="Pfam" id="PF08448">
    <property type="entry name" value="PAS_4"/>
    <property type="match status" value="1"/>
</dbReference>
<comment type="subcellular location">
    <subcellularLocation>
        <location evidence="1">Cell membrane</location>
        <topology evidence="1">Multi-pass membrane protein</topology>
    </subcellularLocation>
</comment>